<dbReference type="EMBL" id="DVOH01000022">
    <property type="protein sequence ID" value="HIV00082.1"/>
    <property type="molecule type" value="Genomic_DNA"/>
</dbReference>
<dbReference type="AlphaFoldDB" id="A0A9D1NCG2"/>
<dbReference type="Pfam" id="PF00436">
    <property type="entry name" value="SSB"/>
    <property type="match status" value="1"/>
</dbReference>
<proteinExistence type="predicted"/>
<dbReference type="InterPro" id="IPR011344">
    <property type="entry name" value="ssDNA-bd"/>
</dbReference>
<accession>A0A9D1NCG2</accession>
<sequence length="211" mass="23529">MNESQQNSNSVYLSGTVVGEPIFSHQVFGENFYESALRVNRLSEQADIIPITVSDRLMSDYDLEAGTEIAVSGQFRSYNKLVEGRSKLMLTVFVREIVEAEEGRNSNQIELIGYICKDPVYRTTPFKREIADILVAVNRAYNKSDYIPCIAWGRNARFAAGLPVGTKVVISGRIQSREYQKVLADGTTETRTAYEISVNRIAKGEDANGTV</sequence>
<evidence type="ECO:0000256" key="2">
    <source>
        <dbReference type="PROSITE-ProRule" id="PRU00252"/>
    </source>
</evidence>
<gene>
    <name evidence="3" type="ORF">IAB14_03075</name>
</gene>
<dbReference type="PANTHER" id="PTHR10302:SF27">
    <property type="entry name" value="SINGLE-STRANDED DNA-BINDING PROTEIN"/>
    <property type="match status" value="1"/>
</dbReference>
<evidence type="ECO:0000256" key="1">
    <source>
        <dbReference type="ARBA" id="ARBA00023125"/>
    </source>
</evidence>
<dbReference type="SUPFAM" id="SSF50249">
    <property type="entry name" value="Nucleic acid-binding proteins"/>
    <property type="match status" value="1"/>
</dbReference>
<reference evidence="3" key="1">
    <citation type="submission" date="2020-10" db="EMBL/GenBank/DDBJ databases">
        <authorList>
            <person name="Gilroy R."/>
        </authorList>
    </citation>
    <scope>NUCLEOTIDE SEQUENCE</scope>
    <source>
        <strain evidence="3">23406</strain>
    </source>
</reference>
<protein>
    <submittedName>
        <fullName evidence="3">Single-stranded DNA-binding protein</fullName>
    </submittedName>
</protein>
<dbReference type="CDD" id="cd04496">
    <property type="entry name" value="SSB_OBF"/>
    <property type="match status" value="1"/>
</dbReference>
<dbReference type="GO" id="GO:0009295">
    <property type="term" value="C:nucleoid"/>
    <property type="evidence" value="ECO:0007669"/>
    <property type="project" value="TreeGrafter"/>
</dbReference>
<name>A0A9D1NCG2_9FIRM</name>
<keyword evidence="1 2" id="KW-0238">DNA-binding</keyword>
<dbReference type="InterPro" id="IPR000424">
    <property type="entry name" value="Primosome_PriB/ssb"/>
</dbReference>
<dbReference type="InterPro" id="IPR012340">
    <property type="entry name" value="NA-bd_OB-fold"/>
</dbReference>
<dbReference type="PANTHER" id="PTHR10302">
    <property type="entry name" value="SINGLE-STRANDED DNA-BINDING PROTEIN"/>
    <property type="match status" value="1"/>
</dbReference>
<dbReference type="GO" id="GO:0006260">
    <property type="term" value="P:DNA replication"/>
    <property type="evidence" value="ECO:0007669"/>
    <property type="project" value="InterPro"/>
</dbReference>
<dbReference type="Proteomes" id="UP000886891">
    <property type="component" value="Unassembled WGS sequence"/>
</dbReference>
<evidence type="ECO:0000313" key="3">
    <source>
        <dbReference type="EMBL" id="HIV00082.1"/>
    </source>
</evidence>
<dbReference type="NCBIfam" id="NF004476">
    <property type="entry name" value="PRK05813.1"/>
    <property type="match status" value="1"/>
</dbReference>
<dbReference type="GO" id="GO:0003697">
    <property type="term" value="F:single-stranded DNA binding"/>
    <property type="evidence" value="ECO:0007669"/>
    <property type="project" value="InterPro"/>
</dbReference>
<organism evidence="3 4">
    <name type="scientific">Candidatus Stercoripulliclostridium merdipullorum</name>
    <dbReference type="NCBI Taxonomy" id="2840952"/>
    <lineage>
        <taxon>Bacteria</taxon>
        <taxon>Bacillati</taxon>
        <taxon>Bacillota</taxon>
        <taxon>Clostridia</taxon>
        <taxon>Eubacteriales</taxon>
        <taxon>Candidatus Stercoripulliclostridium</taxon>
    </lineage>
</organism>
<dbReference type="Gene3D" id="2.40.50.140">
    <property type="entry name" value="Nucleic acid-binding proteins"/>
    <property type="match status" value="2"/>
</dbReference>
<reference evidence="3" key="2">
    <citation type="journal article" date="2021" name="PeerJ">
        <title>Extensive microbial diversity within the chicken gut microbiome revealed by metagenomics and culture.</title>
        <authorList>
            <person name="Gilroy R."/>
            <person name="Ravi A."/>
            <person name="Getino M."/>
            <person name="Pursley I."/>
            <person name="Horton D.L."/>
            <person name="Alikhan N.F."/>
            <person name="Baker D."/>
            <person name="Gharbi K."/>
            <person name="Hall N."/>
            <person name="Watson M."/>
            <person name="Adriaenssens E.M."/>
            <person name="Foster-Nyarko E."/>
            <person name="Jarju S."/>
            <person name="Secka A."/>
            <person name="Antonio M."/>
            <person name="Oren A."/>
            <person name="Chaudhuri R.R."/>
            <person name="La Ragione R."/>
            <person name="Hildebrand F."/>
            <person name="Pallen M.J."/>
        </authorList>
    </citation>
    <scope>NUCLEOTIDE SEQUENCE</scope>
    <source>
        <strain evidence="3">23406</strain>
    </source>
</reference>
<evidence type="ECO:0000313" key="4">
    <source>
        <dbReference type="Proteomes" id="UP000886891"/>
    </source>
</evidence>
<dbReference type="PROSITE" id="PS50935">
    <property type="entry name" value="SSB"/>
    <property type="match status" value="2"/>
</dbReference>
<comment type="caution">
    <text evidence="3">The sequence shown here is derived from an EMBL/GenBank/DDBJ whole genome shotgun (WGS) entry which is preliminary data.</text>
</comment>